<accession>A0A8S5RQN2</accession>
<dbReference type="EMBL" id="BK059134">
    <property type="protein sequence ID" value="DAE33474.1"/>
    <property type="molecule type" value="Genomic_DNA"/>
</dbReference>
<evidence type="ECO:0000313" key="1">
    <source>
        <dbReference type="EMBL" id="DAE33474.1"/>
    </source>
</evidence>
<name>A0A8S5RQN2_9VIRU</name>
<reference evidence="1" key="1">
    <citation type="journal article" date="2021" name="Proc. Natl. Acad. Sci. U.S.A.">
        <title>A Catalog of Tens of Thousands of Viruses from Human Metagenomes Reveals Hidden Associations with Chronic Diseases.</title>
        <authorList>
            <person name="Tisza M.J."/>
            <person name="Buck C.B."/>
        </authorList>
    </citation>
    <scope>NUCLEOTIDE SEQUENCE</scope>
    <source>
        <strain evidence="1">CtQ5V6</strain>
    </source>
</reference>
<proteinExistence type="predicted"/>
<sequence>MKKENKEILRTYRRLLREFDKSETYTEWIKRRCKVLAEAPLCVSARTFHKLVKSICL</sequence>
<protein>
    <submittedName>
        <fullName evidence="1">Uncharacterized protein</fullName>
    </submittedName>
</protein>
<organism evidence="1">
    <name type="scientific">virus sp. ctQ5V6</name>
    <dbReference type="NCBI Taxonomy" id="2825815"/>
    <lineage>
        <taxon>Viruses</taxon>
    </lineage>
</organism>